<name>A0AAD7EDE2_9AGAR</name>
<sequence length="148" mass="15938">MHTWNREHSMVQGDLLHFGQVLAGWCFELCPKTAKSGQLARRGKNLKRAAFLLAGSLLASALNSSCKTIFGGYQRSLQGSLTSQCAKYSSITAQSLTFANCSQVTLPGNIYDKMGGRYGIEACANDKVGMMVSDNGQCDDGEDSRASK</sequence>
<evidence type="ECO:0000313" key="1">
    <source>
        <dbReference type="EMBL" id="KAJ7312360.1"/>
    </source>
</evidence>
<organism evidence="1 2">
    <name type="scientific">Mycena albidolilacea</name>
    <dbReference type="NCBI Taxonomy" id="1033008"/>
    <lineage>
        <taxon>Eukaryota</taxon>
        <taxon>Fungi</taxon>
        <taxon>Dikarya</taxon>
        <taxon>Basidiomycota</taxon>
        <taxon>Agaricomycotina</taxon>
        <taxon>Agaricomycetes</taxon>
        <taxon>Agaricomycetidae</taxon>
        <taxon>Agaricales</taxon>
        <taxon>Marasmiineae</taxon>
        <taxon>Mycenaceae</taxon>
        <taxon>Mycena</taxon>
    </lineage>
</organism>
<dbReference type="AlphaFoldDB" id="A0AAD7EDE2"/>
<proteinExistence type="predicted"/>
<dbReference type="EMBL" id="JARIHO010000072">
    <property type="protein sequence ID" value="KAJ7312360.1"/>
    <property type="molecule type" value="Genomic_DNA"/>
</dbReference>
<keyword evidence="2" id="KW-1185">Reference proteome</keyword>
<comment type="caution">
    <text evidence="1">The sequence shown here is derived from an EMBL/GenBank/DDBJ whole genome shotgun (WGS) entry which is preliminary data.</text>
</comment>
<evidence type="ECO:0000313" key="2">
    <source>
        <dbReference type="Proteomes" id="UP001218218"/>
    </source>
</evidence>
<dbReference type="Proteomes" id="UP001218218">
    <property type="component" value="Unassembled WGS sequence"/>
</dbReference>
<protein>
    <submittedName>
        <fullName evidence="1">Uncharacterized protein</fullName>
    </submittedName>
</protein>
<reference evidence="1" key="1">
    <citation type="submission" date="2023-03" db="EMBL/GenBank/DDBJ databases">
        <title>Massive genome expansion in bonnet fungi (Mycena s.s.) driven by repeated elements and novel gene families across ecological guilds.</title>
        <authorList>
            <consortium name="Lawrence Berkeley National Laboratory"/>
            <person name="Harder C.B."/>
            <person name="Miyauchi S."/>
            <person name="Viragh M."/>
            <person name="Kuo A."/>
            <person name="Thoen E."/>
            <person name="Andreopoulos B."/>
            <person name="Lu D."/>
            <person name="Skrede I."/>
            <person name="Drula E."/>
            <person name="Henrissat B."/>
            <person name="Morin E."/>
            <person name="Kohler A."/>
            <person name="Barry K."/>
            <person name="LaButti K."/>
            <person name="Morin E."/>
            <person name="Salamov A."/>
            <person name="Lipzen A."/>
            <person name="Mereny Z."/>
            <person name="Hegedus B."/>
            <person name="Baldrian P."/>
            <person name="Stursova M."/>
            <person name="Weitz H."/>
            <person name="Taylor A."/>
            <person name="Grigoriev I.V."/>
            <person name="Nagy L.G."/>
            <person name="Martin F."/>
            <person name="Kauserud H."/>
        </authorList>
    </citation>
    <scope>NUCLEOTIDE SEQUENCE</scope>
    <source>
        <strain evidence="1">CBHHK002</strain>
    </source>
</reference>
<gene>
    <name evidence="1" type="ORF">DFH08DRAFT_822102</name>
</gene>
<accession>A0AAD7EDE2</accession>